<evidence type="ECO:0000313" key="3">
    <source>
        <dbReference type="Proteomes" id="UP000002484"/>
    </source>
</evidence>
<dbReference type="Gene3D" id="3.10.450.50">
    <property type="match status" value="1"/>
</dbReference>
<dbReference type="SUPFAM" id="SSF54427">
    <property type="entry name" value="NTF2-like"/>
    <property type="match status" value="1"/>
</dbReference>
<dbReference type="AlphaFoldDB" id="E3J4E1"/>
<keyword evidence="3" id="KW-1185">Reference proteome</keyword>
<dbReference type="KEGG" id="fri:FraEuI1c_5071"/>
<dbReference type="InterPro" id="IPR037401">
    <property type="entry name" value="SnoaL-like"/>
</dbReference>
<evidence type="ECO:0000259" key="1">
    <source>
        <dbReference type="Pfam" id="PF12680"/>
    </source>
</evidence>
<dbReference type="InterPro" id="IPR032710">
    <property type="entry name" value="NTF2-like_dom_sf"/>
</dbReference>
<dbReference type="PANTHER" id="PTHR41252:SF1">
    <property type="entry name" value="BLR2505 PROTEIN"/>
    <property type="match status" value="1"/>
</dbReference>
<dbReference type="Pfam" id="PF12680">
    <property type="entry name" value="SnoaL_2"/>
    <property type="match status" value="1"/>
</dbReference>
<name>E3J4E1_PSEI1</name>
<dbReference type="STRING" id="298654.FraEuI1c_5071"/>
<dbReference type="EMBL" id="CP002299">
    <property type="protein sequence ID" value="ADP83060.1"/>
    <property type="molecule type" value="Genomic_DNA"/>
</dbReference>
<accession>E3J4E1</accession>
<feature type="domain" description="SnoaL-like" evidence="1">
    <location>
        <begin position="11"/>
        <end position="115"/>
    </location>
</feature>
<dbReference type="RefSeq" id="WP_013426178.1">
    <property type="nucleotide sequence ID" value="NC_014666.1"/>
</dbReference>
<protein>
    <recommendedName>
        <fullName evidence="1">SnoaL-like domain-containing protein</fullName>
    </recommendedName>
</protein>
<dbReference type="eggNOG" id="COG3631">
    <property type="taxonomic scope" value="Bacteria"/>
</dbReference>
<sequence>MTNTEIIKGGYEAFSRGDVVDLFARFAPDIEWTSPSGSPRDLAGVYKGHGEVQSFFGKVLAAYGEHMAVRPLEFVESGDRVVAFGLLEARSDSGHVVTLGFVHDWALADGKATRMTEYFDTAHWAALLAG</sequence>
<proteinExistence type="predicted"/>
<dbReference type="Proteomes" id="UP000002484">
    <property type="component" value="Chromosome"/>
</dbReference>
<dbReference type="PANTHER" id="PTHR41252">
    <property type="entry name" value="BLR2505 PROTEIN"/>
    <property type="match status" value="1"/>
</dbReference>
<dbReference type="OrthoDB" id="8451859at2"/>
<reference evidence="2 3" key="1">
    <citation type="submission" date="2010-10" db="EMBL/GenBank/DDBJ databases">
        <title>Complete sequence of Frankia sp. EuI1c.</title>
        <authorList>
            <consortium name="US DOE Joint Genome Institute"/>
            <person name="Lucas S."/>
            <person name="Copeland A."/>
            <person name="Lapidus A."/>
            <person name="Cheng J.-F."/>
            <person name="Bruce D."/>
            <person name="Goodwin L."/>
            <person name="Pitluck S."/>
            <person name="Chertkov O."/>
            <person name="Detter J.C."/>
            <person name="Han C."/>
            <person name="Tapia R."/>
            <person name="Land M."/>
            <person name="Hauser L."/>
            <person name="Jeffries C."/>
            <person name="Kyrpides N."/>
            <person name="Ivanova N."/>
            <person name="Mikhailova N."/>
            <person name="Beauchemin N."/>
            <person name="Sen A."/>
            <person name="Sur S.A."/>
            <person name="Gtari M."/>
            <person name="Wall L."/>
            <person name="Tisa L."/>
            <person name="Woyke T."/>
        </authorList>
    </citation>
    <scope>NUCLEOTIDE SEQUENCE [LARGE SCALE GENOMIC DNA]</scope>
    <source>
        <strain evidence="3">DSM 45817 / CECT 9037 / EuI1c</strain>
    </source>
</reference>
<evidence type="ECO:0000313" key="2">
    <source>
        <dbReference type="EMBL" id="ADP83060.1"/>
    </source>
</evidence>
<dbReference type="HOGENOM" id="CLU_107220_2_1_11"/>
<gene>
    <name evidence="2" type="ordered locus">FraEuI1c_5071</name>
</gene>
<organism evidence="2 3">
    <name type="scientific">Pseudofrankia inefficax (strain DSM 45817 / CECT 9037 / DDB 130130 / EuI1c)</name>
    <name type="common">Frankia inefficax</name>
    <dbReference type="NCBI Taxonomy" id="298654"/>
    <lineage>
        <taxon>Bacteria</taxon>
        <taxon>Bacillati</taxon>
        <taxon>Actinomycetota</taxon>
        <taxon>Actinomycetes</taxon>
        <taxon>Frankiales</taxon>
        <taxon>Frankiaceae</taxon>
        <taxon>Pseudofrankia</taxon>
    </lineage>
</organism>
<dbReference type="InParanoid" id="E3J4E1"/>